<dbReference type="EMBL" id="CM004469">
    <property type="protein sequence ID" value="OCT91847.1"/>
    <property type="molecule type" value="Genomic_DNA"/>
</dbReference>
<gene>
    <name evidence="1" type="ORF">XELAEV_18014904mg</name>
</gene>
<reference evidence="2" key="1">
    <citation type="journal article" date="2016" name="Nature">
        <title>Genome evolution in the allotetraploid frog Xenopus laevis.</title>
        <authorList>
            <person name="Session A.M."/>
            <person name="Uno Y."/>
            <person name="Kwon T."/>
            <person name="Chapman J.A."/>
            <person name="Toyoda A."/>
            <person name="Takahashi S."/>
            <person name="Fukui A."/>
            <person name="Hikosaka A."/>
            <person name="Suzuki A."/>
            <person name="Kondo M."/>
            <person name="van Heeringen S.J."/>
            <person name="Quigley I."/>
            <person name="Heinz S."/>
            <person name="Ogino H."/>
            <person name="Ochi H."/>
            <person name="Hellsten U."/>
            <person name="Lyons J.B."/>
            <person name="Simakov O."/>
            <person name="Putnam N."/>
            <person name="Stites J."/>
            <person name="Kuroki Y."/>
            <person name="Tanaka T."/>
            <person name="Michiue T."/>
            <person name="Watanabe M."/>
            <person name="Bogdanovic O."/>
            <person name="Lister R."/>
            <person name="Georgiou G."/>
            <person name="Paranjpe S.S."/>
            <person name="van Kruijsbergen I."/>
            <person name="Shu S."/>
            <person name="Carlson J."/>
            <person name="Kinoshita T."/>
            <person name="Ohta Y."/>
            <person name="Mawaribuchi S."/>
            <person name="Jenkins J."/>
            <person name="Grimwood J."/>
            <person name="Schmutz J."/>
            <person name="Mitros T."/>
            <person name="Mozaffari S.V."/>
            <person name="Suzuki Y."/>
            <person name="Haramoto Y."/>
            <person name="Yamamoto T.S."/>
            <person name="Takagi C."/>
            <person name="Heald R."/>
            <person name="Miller K."/>
            <person name="Haudenschild C."/>
            <person name="Kitzman J."/>
            <person name="Nakayama T."/>
            <person name="Izutsu Y."/>
            <person name="Robert J."/>
            <person name="Fortriede J."/>
            <person name="Burns K."/>
            <person name="Lotay V."/>
            <person name="Karimi K."/>
            <person name="Yasuoka Y."/>
            <person name="Dichmann D.S."/>
            <person name="Flajnik M.F."/>
            <person name="Houston D.W."/>
            <person name="Shendure J."/>
            <person name="DuPasquier L."/>
            <person name="Vize P.D."/>
            <person name="Zorn A.M."/>
            <person name="Ito M."/>
            <person name="Marcotte E.M."/>
            <person name="Wallingford J.B."/>
            <person name="Ito Y."/>
            <person name="Asashima M."/>
            <person name="Ueno N."/>
            <person name="Matsuda Y."/>
            <person name="Veenstra G.J."/>
            <person name="Fujiyama A."/>
            <person name="Harland R.M."/>
            <person name="Taira M."/>
            <person name="Rokhsar D.S."/>
        </authorList>
    </citation>
    <scope>NUCLEOTIDE SEQUENCE [LARGE SCALE GENOMIC DNA]</scope>
    <source>
        <strain evidence="2">J</strain>
    </source>
</reference>
<proteinExistence type="predicted"/>
<organism evidence="1 2">
    <name type="scientific">Xenopus laevis</name>
    <name type="common">African clawed frog</name>
    <dbReference type="NCBI Taxonomy" id="8355"/>
    <lineage>
        <taxon>Eukaryota</taxon>
        <taxon>Metazoa</taxon>
        <taxon>Chordata</taxon>
        <taxon>Craniata</taxon>
        <taxon>Vertebrata</taxon>
        <taxon>Euteleostomi</taxon>
        <taxon>Amphibia</taxon>
        <taxon>Batrachia</taxon>
        <taxon>Anura</taxon>
        <taxon>Pipoidea</taxon>
        <taxon>Pipidae</taxon>
        <taxon>Xenopodinae</taxon>
        <taxon>Xenopus</taxon>
        <taxon>Xenopus</taxon>
    </lineage>
</organism>
<evidence type="ECO:0000313" key="2">
    <source>
        <dbReference type="Proteomes" id="UP000694892"/>
    </source>
</evidence>
<dbReference type="Proteomes" id="UP000694892">
    <property type="component" value="Chromosome 2S"/>
</dbReference>
<name>A0A974HVF9_XENLA</name>
<dbReference type="AlphaFoldDB" id="A0A974HVF9"/>
<sequence length="76" mass="8917">MQRTLTEVLCLRWRGFPYLALFTLGVEFLLSPVRQQTDFCCPQARCSLLRYGRNRVQLACAYSRSASYYGNWRIVC</sequence>
<evidence type="ECO:0000313" key="1">
    <source>
        <dbReference type="EMBL" id="OCT91847.1"/>
    </source>
</evidence>
<protein>
    <submittedName>
        <fullName evidence="1">Uncharacterized protein</fullName>
    </submittedName>
</protein>
<accession>A0A974HVF9</accession>